<gene>
    <name evidence="1" type="ORF">Alo02nite_68490</name>
</gene>
<proteinExistence type="predicted"/>
<evidence type="ECO:0008006" key="3">
    <source>
        <dbReference type="Google" id="ProtNLM"/>
    </source>
</evidence>
<protein>
    <recommendedName>
        <fullName evidence="3">Methane oxygenase PmoA</fullName>
    </recommendedName>
</protein>
<keyword evidence="2" id="KW-1185">Reference proteome</keyword>
<name>A0ABQ4ASY5_9ACTN</name>
<sequence>MSELASESFGTVERACDGMTISVDHALGVSVTVSVSGKPLFSYVYAPDTQQRESPKPYLHPIRTLAGDLVSLYRPHDHVWHKGIAWSLPHVGDHNFWGGPTYVHGRFYVQKDNNGTAAHRAMTELSATATTATLVHELDWTSQQGEPVISEQRALIATVADDTNWVLVFETRMTNVSGGPLAFGSPTTKGRENAGYGGLFWRGPRSFTGGTVQSPDGIGADDLRGKRADWFAFRGKHDESGRSSTVLMVDDTSNPQHPPQWFTRSEEFACLNPAPFFSEEVDLPDGKSLSFRYAVVVSAGDHGDAGTRTLAELGREALSAPRKTA</sequence>
<evidence type="ECO:0000313" key="2">
    <source>
        <dbReference type="Proteomes" id="UP000631312"/>
    </source>
</evidence>
<comment type="caution">
    <text evidence="1">The sequence shown here is derived from an EMBL/GenBank/DDBJ whole genome shotgun (WGS) entry which is preliminary data.</text>
</comment>
<dbReference type="Proteomes" id="UP000631312">
    <property type="component" value="Unassembled WGS sequence"/>
</dbReference>
<accession>A0ABQ4ASY5</accession>
<dbReference type="Pfam" id="PF14100">
    <property type="entry name" value="DUF6807"/>
    <property type="match status" value="1"/>
</dbReference>
<organism evidence="1 2">
    <name type="scientific">Actinoplanes lobatus</name>
    <dbReference type="NCBI Taxonomy" id="113568"/>
    <lineage>
        <taxon>Bacteria</taxon>
        <taxon>Bacillati</taxon>
        <taxon>Actinomycetota</taxon>
        <taxon>Actinomycetes</taxon>
        <taxon>Micromonosporales</taxon>
        <taxon>Micromonosporaceae</taxon>
        <taxon>Actinoplanes</taxon>
    </lineage>
</organism>
<evidence type="ECO:0000313" key="1">
    <source>
        <dbReference type="EMBL" id="GIE43951.1"/>
    </source>
</evidence>
<dbReference type="InterPro" id="IPR029475">
    <property type="entry name" value="DUF6807"/>
</dbReference>
<dbReference type="EMBL" id="BOMP01000114">
    <property type="protein sequence ID" value="GIE43951.1"/>
    <property type="molecule type" value="Genomic_DNA"/>
</dbReference>
<reference evidence="1 2" key="1">
    <citation type="submission" date="2021-01" db="EMBL/GenBank/DDBJ databases">
        <title>Whole genome shotgun sequence of Actinoplanes lobatus NBRC 12513.</title>
        <authorList>
            <person name="Komaki H."/>
            <person name="Tamura T."/>
        </authorList>
    </citation>
    <scope>NUCLEOTIDE SEQUENCE [LARGE SCALE GENOMIC DNA]</scope>
    <source>
        <strain evidence="1 2">NBRC 12513</strain>
    </source>
</reference>